<dbReference type="Pfam" id="PF19580">
    <property type="entry name" value="Exo_endo_phos_3"/>
    <property type="match status" value="1"/>
</dbReference>
<dbReference type="AlphaFoldDB" id="A0A3R5Y286"/>
<dbReference type="RefSeq" id="WP_128500556.1">
    <property type="nucleotide sequence ID" value="NZ_CP035107.1"/>
</dbReference>
<dbReference type="EMBL" id="CP035107">
    <property type="protein sequence ID" value="QAR30049.1"/>
    <property type="molecule type" value="Genomic_DNA"/>
</dbReference>
<accession>A0A3R5Y286</accession>
<dbReference type="GO" id="GO:0004519">
    <property type="term" value="F:endonuclease activity"/>
    <property type="evidence" value="ECO:0007669"/>
    <property type="project" value="UniProtKB-KW"/>
</dbReference>
<keyword evidence="2" id="KW-0540">Nuclease</keyword>
<evidence type="ECO:0000313" key="3">
    <source>
        <dbReference type="Proteomes" id="UP000287701"/>
    </source>
</evidence>
<dbReference type="InterPro" id="IPR005135">
    <property type="entry name" value="Endo/exonuclease/phosphatase"/>
</dbReference>
<organism evidence="2 3">
    <name type="scientific">Ornithobacterium rhinotracheale</name>
    <dbReference type="NCBI Taxonomy" id="28251"/>
    <lineage>
        <taxon>Bacteria</taxon>
        <taxon>Pseudomonadati</taxon>
        <taxon>Bacteroidota</taxon>
        <taxon>Flavobacteriia</taxon>
        <taxon>Flavobacteriales</taxon>
        <taxon>Weeksellaceae</taxon>
        <taxon>Ornithobacterium</taxon>
    </lineage>
</organism>
<dbReference type="Gene3D" id="3.60.10.10">
    <property type="entry name" value="Endonuclease/exonuclease/phosphatase"/>
    <property type="match status" value="1"/>
</dbReference>
<keyword evidence="2" id="KW-0378">Hydrolase</keyword>
<keyword evidence="2" id="KW-0255">Endonuclease</keyword>
<dbReference type="SUPFAM" id="SSF56219">
    <property type="entry name" value="DNase I-like"/>
    <property type="match status" value="1"/>
</dbReference>
<sequence>MQAFHSIAFYNVENLFDTFDDPKTFDDDFTPEGKKHWTMERYRNKIGKIAKAISEIGKRRIGYPPSIVGLAEVENKTVLCDLLNVSHLKKTPYRYVHFDSLDERGVDVALIYNTEEFLLNHAEPIRPPKFVDKWRRVDYTRDVLYVNGKLHETFMHIFVVHLPSQRHKKINESKRHAIAELIKSRIDYIIENEENPHIVILGDFNTNPDADTLHKFFKATPNYMNQGNLQFFNPMELLMAEKKYTTTHRGDWIFYDQMLFSKAFMNEYDGLNLVDADVFNPYFLQEWKRKYRGIPFRTYVGRKYLGGYSDHFPIYAILKRN</sequence>
<proteinExistence type="predicted"/>
<evidence type="ECO:0000259" key="1">
    <source>
        <dbReference type="Pfam" id="PF19580"/>
    </source>
</evidence>
<dbReference type="InterPro" id="IPR036691">
    <property type="entry name" value="Endo/exonu/phosph_ase_sf"/>
</dbReference>
<gene>
    <name evidence="2" type="ORF">EQP59_01085</name>
</gene>
<reference evidence="2 3" key="1">
    <citation type="submission" date="2019-01" db="EMBL/GenBank/DDBJ databases">
        <title>Whole Genome of Ornithobacterium rhinotracheale FARPER-174b.</title>
        <authorList>
            <person name="Tataje-Lavanda L.A."/>
            <person name="Montalvan A."/>
            <person name="Montesinos R."/>
            <person name="Zimic M."/>
            <person name="Fernandez-Sanchez M."/>
            <person name="Fernandez-Diaz M."/>
        </authorList>
    </citation>
    <scope>NUCLEOTIDE SEQUENCE [LARGE SCALE GENOMIC DNA]</scope>
    <source>
        <strain evidence="2 3">FARPER-174b</strain>
    </source>
</reference>
<name>A0A3R5Y286_ORNRH</name>
<feature type="domain" description="Endonuclease/exonuclease/phosphatase" evidence="1">
    <location>
        <begin position="6"/>
        <end position="319"/>
    </location>
</feature>
<evidence type="ECO:0000313" key="2">
    <source>
        <dbReference type="EMBL" id="QAR30049.1"/>
    </source>
</evidence>
<protein>
    <submittedName>
        <fullName evidence="2">Endonuclease</fullName>
    </submittedName>
</protein>
<dbReference type="Proteomes" id="UP000287701">
    <property type="component" value="Chromosome"/>
</dbReference>
<dbReference type="PANTHER" id="PTHR42834">
    <property type="entry name" value="ENDONUCLEASE/EXONUCLEASE/PHOSPHATASE FAMILY PROTEIN (AFU_ORTHOLOGUE AFUA_3G09210)"/>
    <property type="match status" value="1"/>
</dbReference>
<dbReference type="OrthoDB" id="9802724at2"/>
<dbReference type="PANTHER" id="PTHR42834:SF1">
    <property type="entry name" value="ENDONUCLEASE_EXONUCLEASE_PHOSPHATASE FAMILY PROTEIN (AFU_ORTHOLOGUE AFUA_3G09210)"/>
    <property type="match status" value="1"/>
</dbReference>